<dbReference type="Pfam" id="PF00069">
    <property type="entry name" value="Pkinase"/>
    <property type="match status" value="1"/>
</dbReference>
<evidence type="ECO:0000256" key="8">
    <source>
        <dbReference type="ARBA" id="ARBA00022840"/>
    </source>
</evidence>
<evidence type="ECO:0000256" key="3">
    <source>
        <dbReference type="ARBA" id="ARBA00022527"/>
    </source>
</evidence>
<dbReference type="SMART" id="SM00220">
    <property type="entry name" value="S_TKc"/>
    <property type="match status" value="1"/>
</dbReference>
<dbReference type="STRING" id="81824.A9UPG0"/>
<dbReference type="Gene3D" id="3.30.200.20">
    <property type="entry name" value="Phosphorylase Kinase, domain 1"/>
    <property type="match status" value="1"/>
</dbReference>
<evidence type="ECO:0000256" key="12">
    <source>
        <dbReference type="RuleBase" id="RU000304"/>
    </source>
</evidence>
<organism evidence="15 16">
    <name type="scientific">Monosiga brevicollis</name>
    <name type="common">Choanoflagellate</name>
    <dbReference type="NCBI Taxonomy" id="81824"/>
    <lineage>
        <taxon>Eukaryota</taxon>
        <taxon>Choanoflagellata</taxon>
        <taxon>Craspedida</taxon>
        <taxon>Salpingoecidae</taxon>
        <taxon>Monosiga</taxon>
    </lineage>
</organism>
<proteinExistence type="inferred from homology"/>
<dbReference type="RefSeq" id="XP_001742176.1">
    <property type="nucleotide sequence ID" value="XM_001742124.1"/>
</dbReference>
<dbReference type="FunFam" id="1.10.510.10:FF:000008">
    <property type="entry name" value="Non-specific serine/threonine protein kinase"/>
    <property type="match status" value="1"/>
</dbReference>
<dbReference type="GO" id="GO:0005524">
    <property type="term" value="F:ATP binding"/>
    <property type="evidence" value="ECO:0007669"/>
    <property type="project" value="UniProtKB-UniRule"/>
</dbReference>
<dbReference type="InterPro" id="IPR000961">
    <property type="entry name" value="AGC-kinase_C"/>
</dbReference>
<name>A9UPG0_MONBE</name>
<dbReference type="PANTHER" id="PTHR24351">
    <property type="entry name" value="RIBOSOMAL PROTEIN S6 KINASE"/>
    <property type="match status" value="1"/>
</dbReference>
<comment type="catalytic activity">
    <reaction evidence="10">
        <text>L-seryl-[protein] + ATP = O-phospho-L-seryl-[protein] + ADP + H(+)</text>
        <dbReference type="Rhea" id="RHEA:17989"/>
        <dbReference type="Rhea" id="RHEA-COMP:9863"/>
        <dbReference type="Rhea" id="RHEA-COMP:11604"/>
        <dbReference type="ChEBI" id="CHEBI:15378"/>
        <dbReference type="ChEBI" id="CHEBI:29999"/>
        <dbReference type="ChEBI" id="CHEBI:30616"/>
        <dbReference type="ChEBI" id="CHEBI:83421"/>
        <dbReference type="ChEBI" id="CHEBI:456216"/>
        <dbReference type="EC" id="2.7.11.1"/>
    </reaction>
</comment>
<dbReference type="InterPro" id="IPR017892">
    <property type="entry name" value="Pkinase_C"/>
</dbReference>
<keyword evidence="3 12" id="KW-0723">Serine/threonine-protein kinase</keyword>
<feature type="binding site" evidence="11">
    <location>
        <position position="55"/>
    </location>
    <ligand>
        <name>ATP</name>
        <dbReference type="ChEBI" id="CHEBI:30616"/>
    </ligand>
</feature>
<dbReference type="InterPro" id="IPR000719">
    <property type="entry name" value="Prot_kinase_dom"/>
</dbReference>
<dbReference type="PROSITE" id="PS00107">
    <property type="entry name" value="PROTEIN_KINASE_ATP"/>
    <property type="match status" value="1"/>
</dbReference>
<keyword evidence="5" id="KW-0808">Transferase</keyword>
<dbReference type="Gene3D" id="1.10.510.10">
    <property type="entry name" value="Transferase(Phosphotransferase) domain 1"/>
    <property type="match status" value="1"/>
</dbReference>
<evidence type="ECO:0000256" key="11">
    <source>
        <dbReference type="PROSITE-ProRule" id="PRU10141"/>
    </source>
</evidence>
<evidence type="ECO:0000256" key="4">
    <source>
        <dbReference type="ARBA" id="ARBA00022553"/>
    </source>
</evidence>
<accession>A9UPG0</accession>
<keyword evidence="7" id="KW-0418">Kinase</keyword>
<dbReference type="SMART" id="SM00133">
    <property type="entry name" value="S_TK_X"/>
    <property type="match status" value="1"/>
</dbReference>
<dbReference type="EC" id="2.7.11.1" evidence="2"/>
<reference evidence="15 16" key="1">
    <citation type="journal article" date="2008" name="Nature">
        <title>The genome of the choanoflagellate Monosiga brevicollis and the origin of metazoans.</title>
        <authorList>
            <consortium name="JGI Sequencing"/>
            <person name="King N."/>
            <person name="Westbrook M.J."/>
            <person name="Young S.L."/>
            <person name="Kuo A."/>
            <person name="Abedin M."/>
            <person name="Chapman J."/>
            <person name="Fairclough S."/>
            <person name="Hellsten U."/>
            <person name="Isogai Y."/>
            <person name="Letunic I."/>
            <person name="Marr M."/>
            <person name="Pincus D."/>
            <person name="Putnam N."/>
            <person name="Rokas A."/>
            <person name="Wright K.J."/>
            <person name="Zuzow R."/>
            <person name="Dirks W."/>
            <person name="Good M."/>
            <person name="Goodstein D."/>
            <person name="Lemons D."/>
            <person name="Li W."/>
            <person name="Lyons J.B."/>
            <person name="Morris A."/>
            <person name="Nichols S."/>
            <person name="Richter D.J."/>
            <person name="Salamov A."/>
            <person name="Bork P."/>
            <person name="Lim W.A."/>
            <person name="Manning G."/>
            <person name="Miller W.T."/>
            <person name="McGinnis W."/>
            <person name="Shapiro H."/>
            <person name="Tjian R."/>
            <person name="Grigoriev I.V."/>
            <person name="Rokhsar D."/>
        </authorList>
    </citation>
    <scope>NUCLEOTIDE SEQUENCE [LARGE SCALE GENOMIC DNA]</scope>
    <source>
        <strain evidence="16">MX1 / ATCC 50154</strain>
    </source>
</reference>
<dbReference type="GO" id="GO:0038202">
    <property type="term" value="P:TORC1 signaling"/>
    <property type="evidence" value="ECO:0000318"/>
    <property type="project" value="GO_Central"/>
</dbReference>
<dbReference type="FunCoup" id="A9UPG0">
    <property type="interactions" value="1724"/>
</dbReference>
<keyword evidence="8 11" id="KW-0067">ATP-binding</keyword>
<dbReference type="GO" id="GO:0004674">
    <property type="term" value="F:protein serine/threonine kinase activity"/>
    <property type="evidence" value="ECO:0000318"/>
    <property type="project" value="GO_Central"/>
</dbReference>
<evidence type="ECO:0000256" key="5">
    <source>
        <dbReference type="ARBA" id="ARBA00022679"/>
    </source>
</evidence>
<dbReference type="GO" id="GO:0005737">
    <property type="term" value="C:cytoplasm"/>
    <property type="evidence" value="ECO:0000318"/>
    <property type="project" value="GO_Central"/>
</dbReference>
<evidence type="ECO:0000259" key="13">
    <source>
        <dbReference type="PROSITE" id="PS50011"/>
    </source>
</evidence>
<evidence type="ECO:0000256" key="9">
    <source>
        <dbReference type="ARBA" id="ARBA00047899"/>
    </source>
</evidence>
<sequence>MAQSYRDDPSALAISRRVSVEDFELLKVIGQGGFGKVFQVRKRSGKGKAEIFAMKVLKKATIVRSTKDITHTRAERNILQLVRSPFIVDLKYAFQTNGKLYLIMDYLSGGELFTYLDKEGMFLEKQARFYAAELVLAIEHLHGLGIIYRDLKPENIMLDSSGHVVLTDFGLCKEKVEDDSTRAMTFAGTIDYMAPEIISREGHNKAVDWWSLGALTFDMLTGQPPFSAGNRKKTMDRILRAKPNFPPFITPYAKDILRKLLKRKPSERLSSAAEIKAHRFFRDVDWQVALDRRLEPPFIPSVNTALDTSNFDPQFTDLPPSDSPVDPLTPSAANLFEGFTY</sequence>
<comment type="similarity">
    <text evidence="1">Belongs to the protein kinase superfamily. AGC Ser/Thr protein kinase family. S6 kinase subfamily.</text>
</comment>
<evidence type="ECO:0000313" key="15">
    <source>
        <dbReference type="EMBL" id="EDQ92414.1"/>
    </source>
</evidence>
<dbReference type="KEGG" id="mbr:MONBRDRAFT_13470"/>
<keyword evidence="16" id="KW-1185">Reference proteome</keyword>
<evidence type="ECO:0000313" key="16">
    <source>
        <dbReference type="Proteomes" id="UP000001357"/>
    </source>
</evidence>
<dbReference type="OMA" id="MDMEIYL"/>
<dbReference type="Pfam" id="PF00433">
    <property type="entry name" value="Pkinase_C"/>
    <property type="match status" value="1"/>
</dbReference>
<evidence type="ECO:0000256" key="6">
    <source>
        <dbReference type="ARBA" id="ARBA00022741"/>
    </source>
</evidence>
<dbReference type="SUPFAM" id="SSF56112">
    <property type="entry name" value="Protein kinase-like (PK-like)"/>
    <property type="match status" value="1"/>
</dbReference>
<dbReference type="GO" id="GO:0005654">
    <property type="term" value="C:nucleoplasm"/>
    <property type="evidence" value="ECO:0000318"/>
    <property type="project" value="GO_Central"/>
</dbReference>
<feature type="domain" description="AGC-kinase C-terminal" evidence="14">
    <location>
        <begin position="282"/>
        <end position="341"/>
    </location>
</feature>
<evidence type="ECO:0000259" key="14">
    <source>
        <dbReference type="PROSITE" id="PS51285"/>
    </source>
</evidence>
<protein>
    <recommendedName>
        <fullName evidence="2">non-specific serine/threonine protein kinase</fullName>
        <ecNumber evidence="2">2.7.11.1</ecNumber>
    </recommendedName>
</protein>
<dbReference type="PROSITE" id="PS51285">
    <property type="entry name" value="AGC_KINASE_CTER"/>
    <property type="match status" value="1"/>
</dbReference>
<gene>
    <name evidence="15" type="ORF">MONBRDRAFT_13470</name>
</gene>
<dbReference type="AlphaFoldDB" id="A9UPG0"/>
<dbReference type="InterPro" id="IPR017441">
    <property type="entry name" value="Protein_kinase_ATP_BS"/>
</dbReference>
<evidence type="ECO:0000256" key="7">
    <source>
        <dbReference type="ARBA" id="ARBA00022777"/>
    </source>
</evidence>
<feature type="domain" description="Protein kinase" evidence="13">
    <location>
        <begin position="23"/>
        <end position="281"/>
    </location>
</feature>
<evidence type="ECO:0000256" key="1">
    <source>
        <dbReference type="ARBA" id="ARBA00009804"/>
    </source>
</evidence>
<dbReference type="Proteomes" id="UP000001357">
    <property type="component" value="Unassembled WGS sequence"/>
</dbReference>
<dbReference type="eggNOG" id="KOG0598">
    <property type="taxonomic scope" value="Eukaryota"/>
</dbReference>
<dbReference type="PROSITE" id="PS50011">
    <property type="entry name" value="PROTEIN_KINASE_DOM"/>
    <property type="match status" value="1"/>
</dbReference>
<feature type="non-terminal residue" evidence="15">
    <location>
        <position position="341"/>
    </location>
</feature>
<dbReference type="EMBL" id="CH991543">
    <property type="protein sequence ID" value="EDQ92414.1"/>
    <property type="molecule type" value="Genomic_DNA"/>
</dbReference>
<evidence type="ECO:0000256" key="10">
    <source>
        <dbReference type="ARBA" id="ARBA00048679"/>
    </source>
</evidence>
<dbReference type="InterPro" id="IPR008271">
    <property type="entry name" value="Ser/Thr_kinase_AS"/>
</dbReference>
<keyword evidence="4" id="KW-0597">Phosphoprotein</keyword>
<evidence type="ECO:0000256" key="2">
    <source>
        <dbReference type="ARBA" id="ARBA00012513"/>
    </source>
</evidence>
<dbReference type="InParanoid" id="A9UPG0"/>
<dbReference type="FunFam" id="3.30.200.20:FF:000686">
    <property type="entry name" value="Ribosomal protein S6 kinase"/>
    <property type="match status" value="1"/>
</dbReference>
<comment type="catalytic activity">
    <reaction evidence="9">
        <text>L-threonyl-[protein] + ATP = O-phospho-L-threonyl-[protein] + ADP + H(+)</text>
        <dbReference type="Rhea" id="RHEA:46608"/>
        <dbReference type="Rhea" id="RHEA-COMP:11060"/>
        <dbReference type="Rhea" id="RHEA-COMP:11605"/>
        <dbReference type="ChEBI" id="CHEBI:15378"/>
        <dbReference type="ChEBI" id="CHEBI:30013"/>
        <dbReference type="ChEBI" id="CHEBI:30616"/>
        <dbReference type="ChEBI" id="CHEBI:61977"/>
        <dbReference type="ChEBI" id="CHEBI:456216"/>
        <dbReference type="EC" id="2.7.11.1"/>
    </reaction>
</comment>
<keyword evidence="6 11" id="KW-0547">Nucleotide-binding</keyword>
<dbReference type="InterPro" id="IPR011009">
    <property type="entry name" value="Kinase-like_dom_sf"/>
</dbReference>
<dbReference type="GeneID" id="5887865"/>
<dbReference type="PROSITE" id="PS00108">
    <property type="entry name" value="PROTEIN_KINASE_ST"/>
    <property type="match status" value="1"/>
</dbReference>